<gene>
    <name evidence="1" type="ORF">DPEC_G00232700</name>
</gene>
<name>A0ACC2FXR6_DALPE</name>
<evidence type="ECO:0000313" key="1">
    <source>
        <dbReference type="EMBL" id="KAJ7996015.1"/>
    </source>
</evidence>
<dbReference type="EMBL" id="CM055747">
    <property type="protein sequence ID" value="KAJ7996015.1"/>
    <property type="molecule type" value="Genomic_DNA"/>
</dbReference>
<keyword evidence="2" id="KW-1185">Reference proteome</keyword>
<reference evidence="1" key="1">
    <citation type="submission" date="2021-05" db="EMBL/GenBank/DDBJ databases">
        <authorList>
            <person name="Pan Q."/>
            <person name="Jouanno E."/>
            <person name="Zahm M."/>
            <person name="Klopp C."/>
            <person name="Cabau C."/>
            <person name="Louis A."/>
            <person name="Berthelot C."/>
            <person name="Parey E."/>
            <person name="Roest Crollius H."/>
            <person name="Montfort J."/>
            <person name="Robinson-Rechavi M."/>
            <person name="Bouchez O."/>
            <person name="Lampietro C."/>
            <person name="Lopez Roques C."/>
            <person name="Donnadieu C."/>
            <person name="Postlethwait J."/>
            <person name="Bobe J."/>
            <person name="Dillon D."/>
            <person name="Chandos A."/>
            <person name="von Hippel F."/>
            <person name="Guiguen Y."/>
        </authorList>
    </citation>
    <scope>NUCLEOTIDE SEQUENCE</scope>
    <source>
        <strain evidence="1">YG-Jan2019</strain>
    </source>
</reference>
<comment type="caution">
    <text evidence="1">The sequence shown here is derived from an EMBL/GenBank/DDBJ whole genome shotgun (WGS) entry which is preliminary data.</text>
</comment>
<sequence length="927" mass="104808">MNTVLPDGLVVISTLVDCQNYHVPVQVVNFSQEDVWLAPRTRLGVVSPVDSVKSNGKCEVKFQRISASVEQVSVVEKDLQTSSQLPSVVDRLDIGGTKEQQAELRAVLEKYTDVFAVEDEDLGYTDKVKHAIHLIDDAPVTLPYRRIPPTQYQEVKEHISKLVRKGVVQESSSSYASPVVIVRKTDGSIRLCVDYRKLNQKTRKDAFPLPRIDESFDALQGANFFSTIDLASGYHQVAVDECDRQKTAFATPIGLFEYLRMPMGYRPGRQNTAADALSRQPLAGEPEVSGEDTEFDNCVAICTGIHRGTALETELVGVGMESFKVRQIRALEAGGCVVGGTCQENTHTLPGYSREELLSFQQQDAVIGGFRAFWEKKRKPNGKERKSLSKPVRSLLKHWNRVRERDGLLYRVVSDVRHGECFQLLLPACLKNPVLESVHDSMGHQGIERTLHLLRQRCFWVGLYEDVEQWIKKCERCVLTKMPQPKIHPPMKSFLATRPLEVVAVDFTVLEPATDGRENVLVITDVFTKFTQAFPTKDQKADTTAKILLREWFMKYGVPERLHSDQGRNFESNVIAELCKLYGVKKSRTTPHHPTGNAQCERFNRTLHELLRTLPAEKKRRWPEHLLELVHAYNVTPHSTTGYSPYYLLFGVEPHLPVDALLGRDSEVENPQDWLVVHQRRLKDAHARAREYSEQKAEARIAAYSDKVYCPPIEMGRSVYLRNRPLGRNKIQDAWSSTPYRVIEIRDTTYTVEPVEGGPVRRVNRVDLRPCVEKPVPTPRKRSTNQPLEPDRLVPSPTPLQIVESELEDSEVDGVVVEQLMPRCSENPQVESSPLLRGLTEPVLREADQELELDFRPECSPVPAPRRSKRQHAGHHANPYHEPRSVLDPGALSPAVVSQILASLGSVFFREAVKEVRNSSESPRTVT</sequence>
<accession>A0ACC2FXR6</accession>
<proteinExistence type="predicted"/>
<protein>
    <submittedName>
        <fullName evidence="1">Uncharacterized protein</fullName>
    </submittedName>
</protein>
<organism evidence="1 2">
    <name type="scientific">Dallia pectoralis</name>
    <name type="common">Alaska blackfish</name>
    <dbReference type="NCBI Taxonomy" id="75939"/>
    <lineage>
        <taxon>Eukaryota</taxon>
        <taxon>Metazoa</taxon>
        <taxon>Chordata</taxon>
        <taxon>Craniata</taxon>
        <taxon>Vertebrata</taxon>
        <taxon>Euteleostomi</taxon>
        <taxon>Actinopterygii</taxon>
        <taxon>Neopterygii</taxon>
        <taxon>Teleostei</taxon>
        <taxon>Protacanthopterygii</taxon>
        <taxon>Esociformes</taxon>
        <taxon>Umbridae</taxon>
        <taxon>Dallia</taxon>
    </lineage>
</organism>
<evidence type="ECO:0000313" key="2">
    <source>
        <dbReference type="Proteomes" id="UP001157502"/>
    </source>
</evidence>
<dbReference type="Proteomes" id="UP001157502">
    <property type="component" value="Chromosome 20"/>
</dbReference>